<dbReference type="EMBL" id="BJZO01000004">
    <property type="protein sequence ID" value="GEO80133.1"/>
    <property type="molecule type" value="Genomic_DNA"/>
</dbReference>
<dbReference type="InterPro" id="IPR025662">
    <property type="entry name" value="Sigma_54_int_dom_ATP-bd_1"/>
</dbReference>
<evidence type="ECO:0000256" key="4">
    <source>
        <dbReference type="ARBA" id="ARBA00023015"/>
    </source>
</evidence>
<organism evidence="10 11">
    <name type="scientific">Pararhodospirillum oryzae</name>
    <dbReference type="NCBI Taxonomy" id="478448"/>
    <lineage>
        <taxon>Bacteria</taxon>
        <taxon>Pseudomonadati</taxon>
        <taxon>Pseudomonadota</taxon>
        <taxon>Alphaproteobacteria</taxon>
        <taxon>Rhodospirillales</taxon>
        <taxon>Rhodospirillaceae</taxon>
        <taxon>Pararhodospirillum</taxon>
    </lineage>
</organism>
<keyword evidence="2" id="KW-0067">ATP-binding</keyword>
<evidence type="ECO:0000256" key="1">
    <source>
        <dbReference type="ARBA" id="ARBA00022741"/>
    </source>
</evidence>
<keyword evidence="1" id="KW-0547">Nucleotide-binding</keyword>
<dbReference type="SMART" id="SM00448">
    <property type="entry name" value="REC"/>
    <property type="match status" value="1"/>
</dbReference>
<proteinExistence type="predicted"/>
<feature type="modified residue" description="4-aspartylphosphate" evidence="7">
    <location>
        <position position="57"/>
    </location>
</feature>
<dbReference type="InterPro" id="IPR011006">
    <property type="entry name" value="CheY-like_superfamily"/>
</dbReference>
<sequence length="473" mass="51191">MASEPSDLPRILIVDDERSLRVQLKWALSAYPVLLAGDRGSALELFERERPPIVILDLGLPPDCDNATEGLAILREIQARQPLTRVIVASGNQDRRNALMAIGLGACDYYAKPIDAAVLGVMVERAWNYYKLQSDLQALPSGADDAPVASTAAGLVASSPAMHKVCSLARQAAASTVSVLLTGESGSGKDMLAKAIHGWSPRAEGPFIAINCAAIPDALLESELFGHEKGAFTGAVGRVIGKVEQAHAGTLFLDEIGDMPLALQAKLLRFLQEKTIDRVGGRRPIAVDVRVVAATNKNLEAMRNDGRFREDLFFRLNEFDIALPPLRERPEDIVPIARHLLTKHRHTVATPPQAFSPTALDRMQAYAWPGNVREMENRIKRGIVVGQGVITAEDLGLASFPVDGALETGAAPMDQGDDLPTLRAAREDAERHLINRTLAMTDNNIQKAARILGVSRPTLYSLIKSLGIPRGDE</sequence>
<evidence type="ECO:0000256" key="6">
    <source>
        <dbReference type="ARBA" id="ARBA00023163"/>
    </source>
</evidence>
<name>A0A512H3X6_9PROT</name>
<evidence type="ECO:0000259" key="9">
    <source>
        <dbReference type="PROSITE" id="PS50110"/>
    </source>
</evidence>
<dbReference type="Gene3D" id="3.40.50.300">
    <property type="entry name" value="P-loop containing nucleotide triphosphate hydrolases"/>
    <property type="match status" value="1"/>
</dbReference>
<dbReference type="PANTHER" id="PTHR32071">
    <property type="entry name" value="TRANSCRIPTIONAL REGULATORY PROTEIN"/>
    <property type="match status" value="1"/>
</dbReference>
<dbReference type="CDD" id="cd00009">
    <property type="entry name" value="AAA"/>
    <property type="match status" value="1"/>
</dbReference>
<dbReference type="GO" id="GO:0005524">
    <property type="term" value="F:ATP binding"/>
    <property type="evidence" value="ECO:0007669"/>
    <property type="project" value="UniProtKB-KW"/>
</dbReference>
<dbReference type="Proteomes" id="UP000321567">
    <property type="component" value="Unassembled WGS sequence"/>
</dbReference>
<dbReference type="InterPro" id="IPR003593">
    <property type="entry name" value="AAA+_ATPase"/>
</dbReference>
<keyword evidence="11" id="KW-1185">Reference proteome</keyword>
<dbReference type="InterPro" id="IPR027417">
    <property type="entry name" value="P-loop_NTPase"/>
</dbReference>
<dbReference type="SMART" id="SM00382">
    <property type="entry name" value="AAA"/>
    <property type="match status" value="1"/>
</dbReference>
<dbReference type="PROSITE" id="PS00675">
    <property type="entry name" value="SIGMA54_INTERACT_1"/>
    <property type="match status" value="1"/>
</dbReference>
<keyword evidence="7" id="KW-0597">Phosphoprotein</keyword>
<dbReference type="InterPro" id="IPR001789">
    <property type="entry name" value="Sig_transdc_resp-reg_receiver"/>
</dbReference>
<keyword evidence="4" id="KW-0805">Transcription regulation</keyword>
<dbReference type="PRINTS" id="PR01590">
    <property type="entry name" value="HTHFIS"/>
</dbReference>
<feature type="domain" description="Response regulatory" evidence="9">
    <location>
        <begin position="10"/>
        <end position="127"/>
    </location>
</feature>
<evidence type="ECO:0000313" key="10">
    <source>
        <dbReference type="EMBL" id="GEO80133.1"/>
    </source>
</evidence>
<dbReference type="PROSITE" id="PS50110">
    <property type="entry name" value="RESPONSE_REGULATORY"/>
    <property type="match status" value="1"/>
</dbReference>
<dbReference type="GO" id="GO:0000160">
    <property type="term" value="P:phosphorelay signal transduction system"/>
    <property type="evidence" value="ECO:0007669"/>
    <property type="project" value="UniProtKB-KW"/>
</dbReference>
<dbReference type="SUPFAM" id="SSF52172">
    <property type="entry name" value="CheY-like"/>
    <property type="match status" value="1"/>
</dbReference>
<dbReference type="GO" id="GO:0043565">
    <property type="term" value="F:sequence-specific DNA binding"/>
    <property type="evidence" value="ECO:0007669"/>
    <property type="project" value="InterPro"/>
</dbReference>
<evidence type="ECO:0000256" key="3">
    <source>
        <dbReference type="ARBA" id="ARBA00023012"/>
    </source>
</evidence>
<dbReference type="OrthoDB" id="9770562at2"/>
<evidence type="ECO:0000259" key="8">
    <source>
        <dbReference type="PROSITE" id="PS50045"/>
    </source>
</evidence>
<dbReference type="InterPro" id="IPR009057">
    <property type="entry name" value="Homeodomain-like_sf"/>
</dbReference>
<evidence type="ECO:0000256" key="7">
    <source>
        <dbReference type="PROSITE-ProRule" id="PRU00169"/>
    </source>
</evidence>
<evidence type="ECO:0000256" key="5">
    <source>
        <dbReference type="ARBA" id="ARBA00023159"/>
    </source>
</evidence>
<gene>
    <name evidence="10" type="ORF">ROR02_02640</name>
</gene>
<dbReference type="Gene3D" id="1.10.8.60">
    <property type="match status" value="1"/>
</dbReference>
<keyword evidence="3" id="KW-0902">Two-component regulatory system</keyword>
<dbReference type="InterPro" id="IPR058031">
    <property type="entry name" value="AAA_lid_NorR"/>
</dbReference>
<dbReference type="Gene3D" id="1.10.10.60">
    <property type="entry name" value="Homeodomain-like"/>
    <property type="match status" value="1"/>
</dbReference>
<dbReference type="RefSeq" id="WP_147162202.1">
    <property type="nucleotide sequence ID" value="NZ_BJZO01000004.1"/>
</dbReference>
<dbReference type="PROSITE" id="PS50045">
    <property type="entry name" value="SIGMA54_INTERACT_4"/>
    <property type="match status" value="1"/>
</dbReference>
<dbReference type="SUPFAM" id="SSF46689">
    <property type="entry name" value="Homeodomain-like"/>
    <property type="match status" value="1"/>
</dbReference>
<dbReference type="InterPro" id="IPR002197">
    <property type="entry name" value="HTH_Fis"/>
</dbReference>
<dbReference type="InterPro" id="IPR002078">
    <property type="entry name" value="Sigma_54_int"/>
</dbReference>
<dbReference type="Gene3D" id="3.40.50.2300">
    <property type="match status" value="1"/>
</dbReference>
<dbReference type="SUPFAM" id="SSF52540">
    <property type="entry name" value="P-loop containing nucleoside triphosphate hydrolases"/>
    <property type="match status" value="1"/>
</dbReference>
<dbReference type="Pfam" id="PF02954">
    <property type="entry name" value="HTH_8"/>
    <property type="match status" value="1"/>
</dbReference>
<keyword evidence="5" id="KW-0010">Activator</keyword>
<comment type="caution">
    <text evidence="10">The sequence shown here is derived from an EMBL/GenBank/DDBJ whole genome shotgun (WGS) entry which is preliminary data.</text>
</comment>
<dbReference type="FunFam" id="3.40.50.300:FF:000006">
    <property type="entry name" value="DNA-binding transcriptional regulator NtrC"/>
    <property type="match status" value="1"/>
</dbReference>
<feature type="domain" description="Sigma-54 factor interaction" evidence="8">
    <location>
        <begin position="155"/>
        <end position="384"/>
    </location>
</feature>
<evidence type="ECO:0000313" key="11">
    <source>
        <dbReference type="Proteomes" id="UP000321567"/>
    </source>
</evidence>
<dbReference type="Pfam" id="PF00158">
    <property type="entry name" value="Sigma54_activat"/>
    <property type="match status" value="1"/>
</dbReference>
<dbReference type="NCBIfam" id="TIGR02915">
    <property type="entry name" value="PEP_resp_reg"/>
    <property type="match status" value="1"/>
</dbReference>
<keyword evidence="6" id="KW-0804">Transcription</keyword>
<evidence type="ECO:0000256" key="2">
    <source>
        <dbReference type="ARBA" id="ARBA00022840"/>
    </source>
</evidence>
<dbReference type="Pfam" id="PF00072">
    <property type="entry name" value="Response_reg"/>
    <property type="match status" value="1"/>
</dbReference>
<dbReference type="GO" id="GO:0006355">
    <property type="term" value="P:regulation of DNA-templated transcription"/>
    <property type="evidence" value="ECO:0007669"/>
    <property type="project" value="InterPro"/>
</dbReference>
<protein>
    <submittedName>
        <fullName evidence="10">PEP-CTERM-box response regulator transcription factor</fullName>
    </submittedName>
</protein>
<accession>A0A512H3X6</accession>
<dbReference type="AlphaFoldDB" id="A0A512H3X6"/>
<dbReference type="InterPro" id="IPR014264">
    <property type="entry name" value="PEP-CTERM_resp_reg"/>
</dbReference>
<dbReference type="Pfam" id="PF25601">
    <property type="entry name" value="AAA_lid_14"/>
    <property type="match status" value="1"/>
</dbReference>
<reference evidence="10 11" key="1">
    <citation type="submission" date="2019-07" db="EMBL/GenBank/DDBJ databases">
        <title>Whole genome shotgun sequence of Rhodospirillum oryzae NBRC 107573.</title>
        <authorList>
            <person name="Hosoyama A."/>
            <person name="Uohara A."/>
            <person name="Ohji S."/>
            <person name="Ichikawa N."/>
        </authorList>
    </citation>
    <scope>NUCLEOTIDE SEQUENCE [LARGE SCALE GENOMIC DNA]</scope>
    <source>
        <strain evidence="10 11">NBRC 107573</strain>
    </source>
</reference>
<dbReference type="PANTHER" id="PTHR32071:SF113">
    <property type="entry name" value="ALGINATE BIOSYNTHESIS TRANSCRIPTIONAL REGULATORY PROTEIN ALGB"/>
    <property type="match status" value="1"/>
</dbReference>